<keyword evidence="6" id="KW-0653">Protein transport</keyword>
<feature type="compositionally biased region" description="Pro residues" evidence="9">
    <location>
        <begin position="1"/>
        <end position="22"/>
    </location>
</feature>
<feature type="transmembrane region" description="Helical" evidence="10">
    <location>
        <begin position="153"/>
        <end position="174"/>
    </location>
</feature>
<evidence type="ECO:0000256" key="6">
    <source>
        <dbReference type="ARBA" id="ARBA00022927"/>
    </source>
</evidence>
<dbReference type="EMBL" id="JANBPY010000175">
    <property type="protein sequence ID" value="KAJ1968488.1"/>
    <property type="molecule type" value="Genomic_DNA"/>
</dbReference>
<protein>
    <recommendedName>
        <fullName evidence="13">Oligopeptide transporter</fullName>
    </recommendedName>
</protein>
<feature type="transmembrane region" description="Helical" evidence="10">
    <location>
        <begin position="840"/>
        <end position="861"/>
    </location>
</feature>
<evidence type="ECO:0000256" key="10">
    <source>
        <dbReference type="SAM" id="Phobius"/>
    </source>
</evidence>
<dbReference type="Pfam" id="PF03169">
    <property type="entry name" value="OPT"/>
    <property type="match status" value="1"/>
</dbReference>
<feature type="transmembrane region" description="Helical" evidence="10">
    <location>
        <begin position="455"/>
        <end position="479"/>
    </location>
</feature>
<keyword evidence="8 10" id="KW-0472">Membrane</keyword>
<evidence type="ECO:0000256" key="7">
    <source>
        <dbReference type="ARBA" id="ARBA00022989"/>
    </source>
</evidence>
<dbReference type="NCBIfam" id="TIGR00728">
    <property type="entry name" value="OPT_sfam"/>
    <property type="match status" value="1"/>
</dbReference>
<evidence type="ECO:0000256" key="3">
    <source>
        <dbReference type="ARBA" id="ARBA00022448"/>
    </source>
</evidence>
<feature type="transmembrane region" description="Helical" evidence="10">
    <location>
        <begin position="583"/>
        <end position="605"/>
    </location>
</feature>
<accession>A0A9W8AYE4</accession>
<evidence type="ECO:0000256" key="4">
    <source>
        <dbReference type="ARBA" id="ARBA00022692"/>
    </source>
</evidence>
<feature type="transmembrane region" description="Helical" evidence="10">
    <location>
        <begin position="760"/>
        <end position="780"/>
    </location>
</feature>
<feature type="transmembrane region" description="Helical" evidence="10">
    <location>
        <begin position="694"/>
        <end position="716"/>
    </location>
</feature>
<evidence type="ECO:0000313" key="12">
    <source>
        <dbReference type="Proteomes" id="UP001150925"/>
    </source>
</evidence>
<evidence type="ECO:0000256" key="1">
    <source>
        <dbReference type="ARBA" id="ARBA00004141"/>
    </source>
</evidence>
<evidence type="ECO:0000256" key="8">
    <source>
        <dbReference type="ARBA" id="ARBA00023136"/>
    </source>
</evidence>
<evidence type="ECO:0000256" key="5">
    <source>
        <dbReference type="ARBA" id="ARBA00022856"/>
    </source>
</evidence>
<feature type="transmembrane region" description="Helical" evidence="10">
    <location>
        <begin position="258"/>
        <end position="278"/>
    </location>
</feature>
<evidence type="ECO:0008006" key="13">
    <source>
        <dbReference type="Google" id="ProtNLM"/>
    </source>
</evidence>
<feature type="region of interest" description="Disordered" evidence="9">
    <location>
        <begin position="1"/>
        <end position="59"/>
    </location>
</feature>
<comment type="subcellular location">
    <subcellularLocation>
        <location evidence="1">Membrane</location>
        <topology evidence="1">Multi-pass membrane protein</topology>
    </subcellularLocation>
</comment>
<name>A0A9W8AYE4_9FUNG</name>
<keyword evidence="12" id="KW-1185">Reference proteome</keyword>
<proteinExistence type="inferred from homology"/>
<sequence length="891" mass="100703">MRTPPGPTYQPLPGENTPPPPTTNSEGVHDGTEHAAVNRSRGGRFSRRPPSAQDIFRIDEDEDEWMDLTLTPNQTSLHPVPHQRHLNAGRSEQDAEGYERVKGTEDGALGGQTRNSHAEEGSSDSSDEEDSPFEMVRAVVSNKDDPSLPSLTLRVWTLGLFFLVILSVVNQFFWFRETPIGLGGVIILLLSYPMGRFLAWYLPHREVYIWGIGRVPLNPGPFSIKEHVLVSIIANSGAGTAYAIDVVVIKRLFYKMELPFTTSLLLLLTSQLVGYGLAGIARRYLIQPAAMIWPGTLVSVALFRTFHERETGSTGGLESAQKQSISSDDIEMSALDDTLTLRDETANSREPSWESNRSLIGSVCRIFLSVLRRVNRLTRIQFFWVFFCLSFAWYFLPGYLFTALSSISLLCLVAPHSLLANQWGDGRNGLGFLSFSLDWSMVSSSYLSSPVATPFWVACNLFGSFVVTMWVMVPLAYYFNMWDTAQFPIYTPVTFDVFGHPYNTTRVMPNGQYSEDAYQAYSPLRLTFEFAITYGFSFASFASILTYIVLYYRQEIWQRFTESRTMVDDIHAKLMRHYPEVPSAWYTSTFVINGLLAIILCEWLGINLPWWALLLALGISSLFIIPVGIIAAVSNQAPALNVITEFIIGYLLPGRPIANITFKTYGTITLTQGLALIGDMKLGHYMKIPPRHMFICQFTGTLLAGIIQLATAYYLMDNVPRMCERDNLPWTCRGAHTFYSASIIWGLIGPQKMFGPDSPYHFTLWFFLLGFLLPLPIYFLQRKFPRVSWLQHVHVPIIFSALDAFPPGPALVYPVWFAACYFFNRWIYGRFRAWWERFAFIFSVAMDSGLAVAGLVIFFFFQSAGLIVHWWGNDTNQCPLSQQSLIPPKAF</sequence>
<keyword evidence="5" id="KW-0571">Peptide transport</keyword>
<feature type="compositionally biased region" description="Acidic residues" evidence="9">
    <location>
        <begin position="121"/>
        <end position="132"/>
    </location>
</feature>
<feature type="region of interest" description="Disordered" evidence="9">
    <location>
        <begin position="89"/>
        <end position="133"/>
    </location>
</feature>
<feature type="transmembrane region" description="Helical" evidence="10">
    <location>
        <begin position="382"/>
        <end position="410"/>
    </location>
</feature>
<comment type="caution">
    <text evidence="11">The sequence shown here is derived from an EMBL/GenBank/DDBJ whole genome shotgun (WGS) entry which is preliminary data.</text>
</comment>
<reference evidence="11" key="1">
    <citation type="submission" date="2022-07" db="EMBL/GenBank/DDBJ databases">
        <title>Phylogenomic reconstructions and comparative analyses of Kickxellomycotina fungi.</title>
        <authorList>
            <person name="Reynolds N.K."/>
            <person name="Stajich J.E."/>
            <person name="Barry K."/>
            <person name="Grigoriev I.V."/>
            <person name="Crous P."/>
            <person name="Smith M.E."/>
        </authorList>
    </citation>
    <scope>NUCLEOTIDE SEQUENCE</scope>
    <source>
        <strain evidence="11">RSA 1196</strain>
    </source>
</reference>
<dbReference type="OrthoDB" id="9986677at2759"/>
<dbReference type="PANTHER" id="PTHR22601">
    <property type="entry name" value="ISP4 LIKE PROTEIN"/>
    <property type="match status" value="1"/>
</dbReference>
<dbReference type="InterPro" id="IPR004813">
    <property type="entry name" value="OPT"/>
</dbReference>
<evidence type="ECO:0000256" key="9">
    <source>
        <dbReference type="SAM" id="MobiDB-lite"/>
    </source>
</evidence>
<keyword evidence="4 10" id="KW-0812">Transmembrane</keyword>
<dbReference type="GO" id="GO:0015031">
    <property type="term" value="P:protein transport"/>
    <property type="evidence" value="ECO:0007669"/>
    <property type="project" value="UniProtKB-KW"/>
</dbReference>
<comment type="similarity">
    <text evidence="2">Belongs to the oligopeptide OPT transporter family.</text>
</comment>
<feature type="transmembrane region" description="Helical" evidence="10">
    <location>
        <begin position="611"/>
        <end position="633"/>
    </location>
</feature>
<keyword evidence="3" id="KW-0813">Transport</keyword>
<feature type="transmembrane region" description="Helical" evidence="10">
    <location>
        <begin position="180"/>
        <end position="202"/>
    </location>
</feature>
<dbReference type="InterPro" id="IPR004648">
    <property type="entry name" value="Oligpept_transpt"/>
</dbReference>
<gene>
    <name evidence="11" type="ORF">IWQ62_001219</name>
</gene>
<dbReference type="GO" id="GO:0035673">
    <property type="term" value="F:oligopeptide transmembrane transporter activity"/>
    <property type="evidence" value="ECO:0007669"/>
    <property type="project" value="InterPro"/>
</dbReference>
<evidence type="ECO:0000256" key="2">
    <source>
        <dbReference type="ARBA" id="ARBA00008807"/>
    </source>
</evidence>
<feature type="transmembrane region" description="Helical" evidence="10">
    <location>
        <begin position="531"/>
        <end position="552"/>
    </location>
</feature>
<dbReference type="Proteomes" id="UP001150925">
    <property type="component" value="Unassembled WGS sequence"/>
</dbReference>
<dbReference type="AlphaFoldDB" id="A0A9W8AYE4"/>
<keyword evidence="7 10" id="KW-1133">Transmembrane helix</keyword>
<dbReference type="GO" id="GO:0016020">
    <property type="term" value="C:membrane"/>
    <property type="evidence" value="ECO:0007669"/>
    <property type="project" value="UniProtKB-SubCell"/>
</dbReference>
<feature type="compositionally biased region" description="Basic and acidic residues" evidence="9">
    <location>
        <begin position="91"/>
        <end position="105"/>
    </location>
</feature>
<organism evidence="11 12">
    <name type="scientific">Dispira parvispora</name>
    <dbReference type="NCBI Taxonomy" id="1520584"/>
    <lineage>
        <taxon>Eukaryota</taxon>
        <taxon>Fungi</taxon>
        <taxon>Fungi incertae sedis</taxon>
        <taxon>Zoopagomycota</taxon>
        <taxon>Kickxellomycotina</taxon>
        <taxon>Dimargaritomycetes</taxon>
        <taxon>Dimargaritales</taxon>
        <taxon>Dimargaritaceae</taxon>
        <taxon>Dispira</taxon>
    </lineage>
</organism>
<evidence type="ECO:0000313" key="11">
    <source>
        <dbReference type="EMBL" id="KAJ1968488.1"/>
    </source>
</evidence>